<evidence type="ECO:0000256" key="3">
    <source>
        <dbReference type="ARBA" id="ARBA00023157"/>
    </source>
</evidence>
<dbReference type="KEGG" id="tva:4774877"/>
<dbReference type="SMART" id="SM00192">
    <property type="entry name" value="LDLa"/>
    <property type="match status" value="2"/>
</dbReference>
<keyword evidence="7" id="KW-1185">Reference proteome</keyword>
<dbReference type="InterPro" id="IPR039794">
    <property type="entry name" value="Gtb1-like"/>
</dbReference>
<dbReference type="VEuPathDB" id="TrichDB:TVAGG3_0979030"/>
<gene>
    <name evidence="6" type="ORF">TVAG_150160</name>
</gene>
<dbReference type="InterPro" id="IPR028146">
    <property type="entry name" value="PRKCSH_N"/>
</dbReference>
<sequence>MIFIFSLFVEKVPVENIRGISPNTKSQYLRSLKWTKGVFQCFDKSKTIPIERVNDGYCDCLDGSDEPGTNACGTGLFYCRNRGSYPKEIPKWLVGDGVCDCCDGSDEAGNPNAECEDICGSLAKKSDQLKKSLRNITNIGERLRQKYSDRGRTELSVRRHQLQYVKSAKENIFSALSYVERIHYEIMKGGDYQGLMVGLRNSLNELQHNFDDNLQDEFNIRKQGRKIKTEDPHRGKFNLKKRAQRNFNVENAIIYLKDFSLVFENIEQAYNICRTFQDSYQIGQDPPDFNNQFNKLNSITSKIENSTQKVIDDMNLDFGMDKEYLPLYKQWYYFEKDDWYVIFHPYDNVTKYSSKDGHQIWDFGHYNYTKTLRWYFSGGSTCKHNRPGSDMEIRLHCRLKDEILNVHEYEDCHSRLDFGTPAACSSEYTHQINQMSAETLDEWAREAGLIK</sequence>
<dbReference type="GO" id="GO:0006491">
    <property type="term" value="P:N-glycan processing"/>
    <property type="evidence" value="ECO:0000318"/>
    <property type="project" value="GO_Central"/>
</dbReference>
<dbReference type="InterPro" id="IPR036607">
    <property type="entry name" value="PRKCSH"/>
</dbReference>
<dbReference type="SUPFAM" id="SSF57424">
    <property type="entry name" value="LDL receptor-like module"/>
    <property type="match status" value="2"/>
</dbReference>
<evidence type="ECO:0000313" key="6">
    <source>
        <dbReference type="EMBL" id="EAY16865.1"/>
    </source>
</evidence>
<proteinExistence type="predicted"/>
<dbReference type="EMBL" id="DS113237">
    <property type="protein sequence ID" value="EAY16865.1"/>
    <property type="molecule type" value="Genomic_DNA"/>
</dbReference>
<dbReference type="GO" id="GO:0017177">
    <property type="term" value="C:glucosidase II complex"/>
    <property type="evidence" value="ECO:0000318"/>
    <property type="project" value="GO_Central"/>
</dbReference>
<protein>
    <recommendedName>
        <fullName evidence="1">Glucosidase 2 subunit beta</fullName>
    </recommendedName>
</protein>
<evidence type="ECO:0000256" key="1">
    <source>
        <dbReference type="ARBA" id="ARBA00022387"/>
    </source>
</evidence>
<keyword evidence="3" id="KW-1015">Disulfide bond</keyword>
<evidence type="ECO:0000259" key="5">
    <source>
        <dbReference type="Pfam" id="PF13015"/>
    </source>
</evidence>
<keyword evidence="2" id="KW-0256">Endoplasmic reticulum</keyword>
<organism evidence="6 7">
    <name type="scientific">Trichomonas vaginalis (strain ATCC PRA-98 / G3)</name>
    <dbReference type="NCBI Taxonomy" id="412133"/>
    <lineage>
        <taxon>Eukaryota</taxon>
        <taxon>Metamonada</taxon>
        <taxon>Parabasalia</taxon>
        <taxon>Trichomonadida</taxon>
        <taxon>Trichomonadidae</taxon>
        <taxon>Trichomonas</taxon>
    </lineage>
</organism>
<feature type="domain" description="Glucosidase II beta subunit N-terminal" evidence="4">
    <location>
        <begin position="5"/>
        <end position="160"/>
    </location>
</feature>
<dbReference type="InParanoid" id="A2DRR8"/>
<dbReference type="RefSeq" id="XP_001329088.1">
    <property type="nucleotide sequence ID" value="XM_001329053.1"/>
</dbReference>
<dbReference type="CDD" id="cd00112">
    <property type="entry name" value="LDLa"/>
    <property type="match status" value="2"/>
</dbReference>
<evidence type="ECO:0000313" key="7">
    <source>
        <dbReference type="Proteomes" id="UP000001542"/>
    </source>
</evidence>
<dbReference type="PANTHER" id="PTHR12630">
    <property type="entry name" value="N-LINKED OLIGOSACCHARIDE PROCESSING"/>
    <property type="match status" value="1"/>
</dbReference>
<dbReference type="InterPro" id="IPR009011">
    <property type="entry name" value="Man6P_isomerase_rcpt-bd_dom_sf"/>
</dbReference>
<evidence type="ECO:0000259" key="4">
    <source>
        <dbReference type="Pfam" id="PF12999"/>
    </source>
</evidence>
<dbReference type="eggNOG" id="KOG2397">
    <property type="taxonomic scope" value="Eukaryota"/>
</dbReference>
<dbReference type="OrthoDB" id="28322at2759"/>
<evidence type="ECO:0000256" key="2">
    <source>
        <dbReference type="ARBA" id="ARBA00022824"/>
    </source>
</evidence>
<dbReference type="Proteomes" id="UP000001542">
    <property type="component" value="Unassembled WGS sequence"/>
</dbReference>
<reference evidence="6" key="1">
    <citation type="submission" date="2006-10" db="EMBL/GenBank/DDBJ databases">
        <authorList>
            <person name="Amadeo P."/>
            <person name="Zhao Q."/>
            <person name="Wortman J."/>
            <person name="Fraser-Liggett C."/>
            <person name="Carlton J."/>
        </authorList>
    </citation>
    <scope>NUCLEOTIDE SEQUENCE</scope>
    <source>
        <strain evidence="6">G3</strain>
    </source>
</reference>
<dbReference type="Gene3D" id="4.10.400.10">
    <property type="entry name" value="Low-density Lipoprotein Receptor"/>
    <property type="match status" value="2"/>
</dbReference>
<dbReference type="VEuPathDB" id="TrichDB:TVAG_150160"/>
<accession>A2DRR8</accession>
<dbReference type="STRING" id="5722.A2DRR8"/>
<reference evidence="6" key="2">
    <citation type="journal article" date="2007" name="Science">
        <title>Draft genome sequence of the sexually transmitted pathogen Trichomonas vaginalis.</title>
        <authorList>
            <person name="Carlton J.M."/>
            <person name="Hirt R.P."/>
            <person name="Silva J.C."/>
            <person name="Delcher A.L."/>
            <person name="Schatz M."/>
            <person name="Zhao Q."/>
            <person name="Wortman J.R."/>
            <person name="Bidwell S.L."/>
            <person name="Alsmark U.C.M."/>
            <person name="Besteiro S."/>
            <person name="Sicheritz-Ponten T."/>
            <person name="Noel C.J."/>
            <person name="Dacks J.B."/>
            <person name="Foster P.G."/>
            <person name="Simillion C."/>
            <person name="Van de Peer Y."/>
            <person name="Miranda-Saavedra D."/>
            <person name="Barton G.J."/>
            <person name="Westrop G.D."/>
            <person name="Mueller S."/>
            <person name="Dessi D."/>
            <person name="Fiori P.L."/>
            <person name="Ren Q."/>
            <person name="Paulsen I."/>
            <person name="Zhang H."/>
            <person name="Bastida-Corcuera F.D."/>
            <person name="Simoes-Barbosa A."/>
            <person name="Brown M.T."/>
            <person name="Hayes R.D."/>
            <person name="Mukherjee M."/>
            <person name="Okumura C.Y."/>
            <person name="Schneider R."/>
            <person name="Smith A.J."/>
            <person name="Vanacova S."/>
            <person name="Villalvazo M."/>
            <person name="Haas B.J."/>
            <person name="Pertea M."/>
            <person name="Feldblyum T.V."/>
            <person name="Utterback T.R."/>
            <person name="Shu C.L."/>
            <person name="Osoegawa K."/>
            <person name="de Jong P.J."/>
            <person name="Hrdy I."/>
            <person name="Horvathova L."/>
            <person name="Zubacova Z."/>
            <person name="Dolezal P."/>
            <person name="Malik S.B."/>
            <person name="Logsdon J.M. Jr."/>
            <person name="Henze K."/>
            <person name="Gupta A."/>
            <person name="Wang C.C."/>
            <person name="Dunne R.L."/>
            <person name="Upcroft J.A."/>
            <person name="Upcroft P."/>
            <person name="White O."/>
            <person name="Salzberg S.L."/>
            <person name="Tang P."/>
            <person name="Chiu C.-H."/>
            <person name="Lee Y.-S."/>
            <person name="Embley T.M."/>
            <person name="Coombs G.H."/>
            <person name="Mottram J.C."/>
            <person name="Tachezy J."/>
            <person name="Fraser-Liggett C.M."/>
            <person name="Johnson P.J."/>
        </authorList>
    </citation>
    <scope>NUCLEOTIDE SEQUENCE [LARGE SCALE GENOMIC DNA]</scope>
    <source>
        <strain evidence="6">G3</strain>
    </source>
</reference>
<dbReference type="PANTHER" id="PTHR12630:SF1">
    <property type="entry name" value="GLUCOSIDASE 2 SUBUNIT BETA"/>
    <property type="match status" value="1"/>
</dbReference>
<feature type="domain" description="Glucosidase 2 subunit beta-like" evidence="5">
    <location>
        <begin position="292"/>
        <end position="431"/>
    </location>
</feature>
<dbReference type="Gene3D" id="2.70.130.10">
    <property type="entry name" value="Mannose-6-phosphate receptor binding domain"/>
    <property type="match status" value="1"/>
</dbReference>
<dbReference type="SMR" id="A2DRR8"/>
<dbReference type="InterPro" id="IPR002172">
    <property type="entry name" value="LDrepeatLR_classA_rpt"/>
</dbReference>
<dbReference type="SUPFAM" id="SSF50911">
    <property type="entry name" value="Mannose 6-phosphate receptor domain"/>
    <property type="match status" value="1"/>
</dbReference>
<dbReference type="InterPro" id="IPR036055">
    <property type="entry name" value="LDL_receptor-like_sf"/>
</dbReference>
<dbReference type="Pfam" id="PF13015">
    <property type="entry name" value="PRKCSH_1"/>
    <property type="match status" value="1"/>
</dbReference>
<dbReference type="Pfam" id="PF12999">
    <property type="entry name" value="PRKCSH-like"/>
    <property type="match status" value="1"/>
</dbReference>
<dbReference type="AlphaFoldDB" id="A2DRR8"/>
<name>A2DRR8_TRIV3</name>